<name>A0A5C8KR50_9GAMM</name>
<feature type="binding site" evidence="7">
    <location>
        <position position="60"/>
    </location>
    <ligand>
        <name>substrate</name>
    </ligand>
</feature>
<keyword evidence="7" id="KW-0460">Magnesium</keyword>
<keyword evidence="3 7" id="KW-0547">Nucleotide-binding</keyword>
<dbReference type="GO" id="GO:0009423">
    <property type="term" value="P:chorismate biosynthetic process"/>
    <property type="evidence" value="ECO:0007669"/>
    <property type="project" value="UniProtKB-UniRule"/>
</dbReference>
<keyword evidence="9" id="KW-1185">Reference proteome</keyword>
<dbReference type="AlphaFoldDB" id="A0A5C8KR50"/>
<feature type="binding site" evidence="7">
    <location>
        <position position="120"/>
    </location>
    <ligand>
        <name>ATP</name>
        <dbReference type="ChEBI" id="CHEBI:30616"/>
    </ligand>
</feature>
<dbReference type="InterPro" id="IPR000623">
    <property type="entry name" value="Shikimate_kinase/TSH1"/>
</dbReference>
<dbReference type="OrthoDB" id="9800332at2"/>
<evidence type="ECO:0000313" key="8">
    <source>
        <dbReference type="EMBL" id="TXK62659.1"/>
    </source>
</evidence>
<reference evidence="8 9" key="1">
    <citation type="submission" date="2019-08" db="EMBL/GenBank/DDBJ databases">
        <authorList>
            <person name="Karlyshev A.V."/>
        </authorList>
    </citation>
    <scope>NUCLEOTIDE SEQUENCE [LARGE SCALE GENOMIC DNA]</scope>
    <source>
        <strain evidence="8 9">Alg18-2.2</strain>
    </source>
</reference>
<dbReference type="GO" id="GO:0009073">
    <property type="term" value="P:aromatic amino acid family biosynthetic process"/>
    <property type="evidence" value="ECO:0007669"/>
    <property type="project" value="UniProtKB-KW"/>
</dbReference>
<comment type="function">
    <text evidence="7">Catalyzes the specific phosphorylation of the 3-hydroxyl group of shikimic acid using ATP as a cosubstrate.</text>
</comment>
<feature type="binding site" evidence="7">
    <location>
        <position position="139"/>
    </location>
    <ligand>
        <name>substrate</name>
    </ligand>
</feature>
<sequence length="184" mass="20389">MNPAPNLVFVGPMGAGKTSVGRRVAQHLGLEFVDTDQLLEARTGASVPLIFELEGEPGFRQRERALVAELCAREGLAIATGGGAVLDPANREVVRARGFVVHLHVSVDEQLRRLARDRHRPLLQTPDRQERLLVLARQRQALYEEVADLRFEGGQRSVAQSARRLLSLIQDHWHPGPTDKETAT</sequence>
<dbReference type="Proteomes" id="UP000321248">
    <property type="component" value="Unassembled WGS sequence"/>
</dbReference>
<dbReference type="GO" id="GO:0005524">
    <property type="term" value="F:ATP binding"/>
    <property type="evidence" value="ECO:0007669"/>
    <property type="project" value="UniProtKB-UniRule"/>
</dbReference>
<comment type="caution">
    <text evidence="8">The sequence shown here is derived from an EMBL/GenBank/DDBJ whole genome shotgun (WGS) entry which is preliminary data.</text>
</comment>
<comment type="subcellular location">
    <subcellularLocation>
        <location evidence="7">Cytoplasm</location>
    </subcellularLocation>
</comment>
<dbReference type="EMBL" id="VRTS01000004">
    <property type="protein sequence ID" value="TXK62659.1"/>
    <property type="molecule type" value="Genomic_DNA"/>
</dbReference>
<feature type="binding site" evidence="7">
    <location>
        <position position="18"/>
    </location>
    <ligand>
        <name>Mg(2+)</name>
        <dbReference type="ChEBI" id="CHEBI:18420"/>
    </ligand>
</feature>
<dbReference type="InterPro" id="IPR027417">
    <property type="entry name" value="P-loop_NTPase"/>
</dbReference>
<feature type="binding site" evidence="7">
    <location>
        <position position="36"/>
    </location>
    <ligand>
        <name>substrate</name>
    </ligand>
</feature>
<keyword evidence="5 7" id="KW-0067">ATP-binding</keyword>
<dbReference type="PANTHER" id="PTHR21087">
    <property type="entry name" value="SHIKIMATE KINASE"/>
    <property type="match status" value="1"/>
</dbReference>
<feature type="binding site" evidence="7">
    <location>
        <begin position="14"/>
        <end position="19"/>
    </location>
    <ligand>
        <name>ATP</name>
        <dbReference type="ChEBI" id="CHEBI:30616"/>
    </ligand>
</feature>
<evidence type="ECO:0000256" key="1">
    <source>
        <dbReference type="ARBA" id="ARBA00022605"/>
    </source>
</evidence>
<dbReference type="GO" id="GO:0008652">
    <property type="term" value="P:amino acid biosynthetic process"/>
    <property type="evidence" value="ECO:0007669"/>
    <property type="project" value="UniProtKB-KW"/>
</dbReference>
<keyword evidence="6 7" id="KW-0057">Aromatic amino acid biosynthesis</keyword>
<evidence type="ECO:0000256" key="2">
    <source>
        <dbReference type="ARBA" id="ARBA00022679"/>
    </source>
</evidence>
<dbReference type="GO" id="GO:0004765">
    <property type="term" value="F:shikimate kinase activity"/>
    <property type="evidence" value="ECO:0007669"/>
    <property type="project" value="UniProtKB-UniRule"/>
</dbReference>
<dbReference type="Pfam" id="PF01202">
    <property type="entry name" value="SKI"/>
    <property type="match status" value="1"/>
</dbReference>
<proteinExistence type="inferred from homology"/>
<dbReference type="Gene3D" id="3.40.50.300">
    <property type="entry name" value="P-loop containing nucleotide triphosphate hydrolases"/>
    <property type="match status" value="1"/>
</dbReference>
<keyword evidence="4 7" id="KW-0418">Kinase</keyword>
<evidence type="ECO:0000313" key="9">
    <source>
        <dbReference type="Proteomes" id="UP000321248"/>
    </source>
</evidence>
<comment type="similarity">
    <text evidence="7">Belongs to the shikimate kinase family.</text>
</comment>
<feature type="binding site" evidence="7">
    <location>
        <position position="156"/>
    </location>
    <ligand>
        <name>ATP</name>
        <dbReference type="ChEBI" id="CHEBI:30616"/>
    </ligand>
</feature>
<dbReference type="EC" id="2.7.1.71" evidence="7"/>
<dbReference type="GO" id="GO:0005829">
    <property type="term" value="C:cytosol"/>
    <property type="evidence" value="ECO:0007669"/>
    <property type="project" value="TreeGrafter"/>
</dbReference>
<dbReference type="PANTHER" id="PTHR21087:SF16">
    <property type="entry name" value="SHIKIMATE KINASE 1, CHLOROPLASTIC"/>
    <property type="match status" value="1"/>
</dbReference>
<dbReference type="PRINTS" id="PR01100">
    <property type="entry name" value="SHIKIMTKNASE"/>
</dbReference>
<dbReference type="GO" id="GO:0000287">
    <property type="term" value="F:magnesium ion binding"/>
    <property type="evidence" value="ECO:0007669"/>
    <property type="project" value="UniProtKB-UniRule"/>
</dbReference>
<comment type="cofactor">
    <cofactor evidence="7">
        <name>Mg(2+)</name>
        <dbReference type="ChEBI" id="CHEBI:18420"/>
    </cofactor>
    <text evidence="7">Binds 1 Mg(2+) ion per subunit.</text>
</comment>
<gene>
    <name evidence="7" type="primary">aroK</name>
    <name evidence="8" type="ORF">FU658_07935</name>
</gene>
<keyword evidence="7" id="KW-0963">Cytoplasm</keyword>
<evidence type="ECO:0000256" key="7">
    <source>
        <dbReference type="HAMAP-Rule" id="MF_00109"/>
    </source>
</evidence>
<accession>A0A5C8KR50</accession>
<evidence type="ECO:0000256" key="5">
    <source>
        <dbReference type="ARBA" id="ARBA00022840"/>
    </source>
</evidence>
<evidence type="ECO:0000256" key="4">
    <source>
        <dbReference type="ARBA" id="ARBA00022777"/>
    </source>
</evidence>
<dbReference type="CDD" id="cd00464">
    <property type="entry name" value="SK"/>
    <property type="match status" value="1"/>
</dbReference>
<comment type="subunit">
    <text evidence="7">Monomer.</text>
</comment>
<comment type="pathway">
    <text evidence="7">Metabolic intermediate biosynthesis; chorismate biosynthesis; chorismate from D-erythrose 4-phosphate and phosphoenolpyruvate: step 5/7.</text>
</comment>
<feature type="binding site" evidence="7">
    <location>
        <position position="82"/>
    </location>
    <ligand>
        <name>substrate</name>
    </ligand>
</feature>
<dbReference type="HAMAP" id="MF_00109">
    <property type="entry name" value="Shikimate_kinase"/>
    <property type="match status" value="1"/>
</dbReference>
<keyword evidence="2 7" id="KW-0808">Transferase</keyword>
<keyword evidence="7" id="KW-0479">Metal-binding</keyword>
<evidence type="ECO:0000256" key="3">
    <source>
        <dbReference type="ARBA" id="ARBA00022741"/>
    </source>
</evidence>
<evidence type="ECO:0000256" key="6">
    <source>
        <dbReference type="ARBA" id="ARBA00023141"/>
    </source>
</evidence>
<dbReference type="UniPathway" id="UPA00053">
    <property type="reaction ID" value="UER00088"/>
</dbReference>
<keyword evidence="1 7" id="KW-0028">Amino-acid biosynthesis</keyword>
<organism evidence="8 9">
    <name type="scientific">Alkalisalibacterium limincola</name>
    <dbReference type="NCBI Taxonomy" id="2699169"/>
    <lineage>
        <taxon>Bacteria</taxon>
        <taxon>Pseudomonadati</taxon>
        <taxon>Pseudomonadota</taxon>
        <taxon>Gammaproteobacteria</taxon>
        <taxon>Lysobacterales</taxon>
        <taxon>Lysobacteraceae</taxon>
        <taxon>Alkalisalibacterium</taxon>
    </lineage>
</organism>
<dbReference type="RefSeq" id="WP_147891582.1">
    <property type="nucleotide sequence ID" value="NZ_VRTS01000004.1"/>
</dbReference>
<protein>
    <recommendedName>
        <fullName evidence="7">Shikimate kinase</fullName>
        <shortName evidence="7">SK</shortName>
        <ecNumber evidence="7">2.7.1.71</ecNumber>
    </recommendedName>
</protein>
<dbReference type="InterPro" id="IPR031322">
    <property type="entry name" value="Shikimate/glucono_kinase"/>
</dbReference>
<comment type="catalytic activity">
    <reaction evidence="7">
        <text>shikimate + ATP = 3-phosphoshikimate + ADP + H(+)</text>
        <dbReference type="Rhea" id="RHEA:13121"/>
        <dbReference type="ChEBI" id="CHEBI:15378"/>
        <dbReference type="ChEBI" id="CHEBI:30616"/>
        <dbReference type="ChEBI" id="CHEBI:36208"/>
        <dbReference type="ChEBI" id="CHEBI:145989"/>
        <dbReference type="ChEBI" id="CHEBI:456216"/>
        <dbReference type="EC" id="2.7.1.71"/>
    </reaction>
</comment>
<dbReference type="SUPFAM" id="SSF52540">
    <property type="entry name" value="P-loop containing nucleoside triphosphate hydrolases"/>
    <property type="match status" value="1"/>
</dbReference>